<feature type="domain" description="UvrD-like helicase C-terminal" evidence="13">
    <location>
        <begin position="284"/>
        <end position="559"/>
    </location>
</feature>
<dbReference type="EC" id="5.6.2.4" evidence="9"/>
<evidence type="ECO:0000313" key="15">
    <source>
        <dbReference type="Proteomes" id="UP000263486"/>
    </source>
</evidence>
<dbReference type="EMBL" id="QUAJ01000009">
    <property type="protein sequence ID" value="REI41542.1"/>
    <property type="molecule type" value="Genomic_DNA"/>
</dbReference>
<dbReference type="CDD" id="cd18807">
    <property type="entry name" value="SF1_C_UvrD"/>
    <property type="match status" value="1"/>
</dbReference>
<accession>A0ABX9KI34</accession>
<comment type="catalytic activity">
    <reaction evidence="8">
        <text>Couples ATP hydrolysis with the unwinding of duplex DNA by translocating in the 3'-5' direction.</text>
        <dbReference type="EC" id="5.6.2.4"/>
    </reaction>
</comment>
<dbReference type="PANTHER" id="PTHR11070:SF2">
    <property type="entry name" value="ATP-DEPENDENT DNA HELICASE SRS2"/>
    <property type="match status" value="1"/>
</dbReference>
<evidence type="ECO:0000256" key="10">
    <source>
        <dbReference type="ARBA" id="ARBA00048988"/>
    </source>
</evidence>
<keyword evidence="3 11" id="KW-0378">Hydrolase</keyword>
<evidence type="ECO:0000256" key="6">
    <source>
        <dbReference type="ARBA" id="ARBA00023125"/>
    </source>
</evidence>
<evidence type="ECO:0000256" key="2">
    <source>
        <dbReference type="ARBA" id="ARBA00022741"/>
    </source>
</evidence>
<dbReference type="PROSITE" id="PS51217">
    <property type="entry name" value="UVRD_HELICASE_CTER"/>
    <property type="match status" value="1"/>
</dbReference>
<evidence type="ECO:0000259" key="13">
    <source>
        <dbReference type="PROSITE" id="PS51217"/>
    </source>
</evidence>
<evidence type="ECO:0000256" key="8">
    <source>
        <dbReference type="ARBA" id="ARBA00034617"/>
    </source>
</evidence>
<evidence type="ECO:0000256" key="1">
    <source>
        <dbReference type="ARBA" id="ARBA00009922"/>
    </source>
</evidence>
<comment type="catalytic activity">
    <reaction evidence="10">
        <text>ATP + H2O = ADP + phosphate + H(+)</text>
        <dbReference type="Rhea" id="RHEA:13065"/>
        <dbReference type="ChEBI" id="CHEBI:15377"/>
        <dbReference type="ChEBI" id="CHEBI:15378"/>
        <dbReference type="ChEBI" id="CHEBI:30616"/>
        <dbReference type="ChEBI" id="CHEBI:43474"/>
        <dbReference type="ChEBI" id="CHEBI:456216"/>
        <dbReference type="EC" id="5.6.2.4"/>
    </reaction>
</comment>
<keyword evidence="15" id="KW-1185">Reference proteome</keyword>
<dbReference type="Gene3D" id="1.10.10.160">
    <property type="match status" value="1"/>
</dbReference>
<dbReference type="SUPFAM" id="SSF52540">
    <property type="entry name" value="P-loop containing nucleoside triphosphate hydrolases"/>
    <property type="match status" value="1"/>
</dbReference>
<evidence type="ECO:0000256" key="3">
    <source>
        <dbReference type="ARBA" id="ARBA00022801"/>
    </source>
</evidence>
<evidence type="ECO:0000256" key="5">
    <source>
        <dbReference type="ARBA" id="ARBA00022840"/>
    </source>
</evidence>
<protein>
    <recommendedName>
        <fullName evidence="9">DNA 3'-5' helicase</fullName>
        <ecNumber evidence="9">5.6.2.4</ecNumber>
    </recommendedName>
</protein>
<dbReference type="Pfam" id="PF13361">
    <property type="entry name" value="UvrD_C"/>
    <property type="match status" value="1"/>
</dbReference>
<keyword evidence="7" id="KW-0413">Isomerase</keyword>
<dbReference type="CDD" id="cd17932">
    <property type="entry name" value="DEXQc_UvrD"/>
    <property type="match status" value="1"/>
</dbReference>
<comment type="similarity">
    <text evidence="1">Belongs to the helicase family. UvrD subfamily.</text>
</comment>
<evidence type="ECO:0000256" key="4">
    <source>
        <dbReference type="ARBA" id="ARBA00022806"/>
    </source>
</evidence>
<keyword evidence="5 11" id="KW-0067">ATP-binding</keyword>
<evidence type="ECO:0000313" key="14">
    <source>
        <dbReference type="EMBL" id="REI41542.1"/>
    </source>
</evidence>
<reference evidence="14 15" key="1">
    <citation type="submission" date="2018-08" db="EMBL/GenBank/DDBJ databases">
        <title>Draft genome sequence of Psychrilyobacter sp. strain SD5 isolated from Black Sea water.</title>
        <authorList>
            <person name="Yadav S."/>
            <person name="Villanueva L."/>
            <person name="Damste J.S.S."/>
        </authorList>
    </citation>
    <scope>NUCLEOTIDE SEQUENCE [LARGE SCALE GENOMIC DNA]</scope>
    <source>
        <strain evidence="14 15">SD5</strain>
    </source>
</reference>
<keyword evidence="4 11" id="KW-0347">Helicase</keyword>
<dbReference type="Gene3D" id="3.40.50.300">
    <property type="entry name" value="P-loop containing nucleotide triphosphate hydrolases"/>
    <property type="match status" value="2"/>
</dbReference>
<feature type="binding site" evidence="11">
    <location>
        <begin position="26"/>
        <end position="33"/>
    </location>
    <ligand>
        <name>ATP</name>
        <dbReference type="ChEBI" id="CHEBI:30616"/>
    </ligand>
</feature>
<dbReference type="InterPro" id="IPR027417">
    <property type="entry name" value="P-loop_NTPase"/>
</dbReference>
<dbReference type="PROSITE" id="PS51198">
    <property type="entry name" value="UVRD_HELICASE_ATP_BIND"/>
    <property type="match status" value="1"/>
</dbReference>
<organism evidence="14 15">
    <name type="scientific">Psychrilyobacter piezotolerans</name>
    <dbReference type="NCBI Taxonomy" id="2293438"/>
    <lineage>
        <taxon>Bacteria</taxon>
        <taxon>Fusobacteriati</taxon>
        <taxon>Fusobacteriota</taxon>
        <taxon>Fusobacteriia</taxon>
        <taxon>Fusobacteriales</taxon>
        <taxon>Fusobacteriaceae</taxon>
        <taxon>Psychrilyobacter</taxon>
    </lineage>
</organism>
<evidence type="ECO:0000259" key="12">
    <source>
        <dbReference type="PROSITE" id="PS51198"/>
    </source>
</evidence>
<dbReference type="Proteomes" id="UP000263486">
    <property type="component" value="Unassembled WGS sequence"/>
</dbReference>
<evidence type="ECO:0000256" key="9">
    <source>
        <dbReference type="ARBA" id="ARBA00034808"/>
    </source>
</evidence>
<feature type="domain" description="UvrD-like helicase ATP-binding" evidence="12">
    <location>
        <begin position="5"/>
        <end position="283"/>
    </location>
</feature>
<keyword evidence="6" id="KW-0238">DNA-binding</keyword>
<name>A0ABX9KI34_9FUSO</name>
<dbReference type="InterPro" id="IPR000212">
    <property type="entry name" value="DNA_helicase_UvrD/REP"/>
</dbReference>
<dbReference type="PANTHER" id="PTHR11070">
    <property type="entry name" value="UVRD / RECB / PCRA DNA HELICASE FAMILY MEMBER"/>
    <property type="match status" value="1"/>
</dbReference>
<dbReference type="RefSeq" id="WP_114642047.1">
    <property type="nucleotide sequence ID" value="NZ_JAACIO010000009.1"/>
</dbReference>
<dbReference type="Gene3D" id="1.10.486.10">
    <property type="entry name" value="PCRA, domain 4"/>
    <property type="match status" value="1"/>
</dbReference>
<evidence type="ECO:0000256" key="11">
    <source>
        <dbReference type="PROSITE-ProRule" id="PRU00560"/>
    </source>
</evidence>
<dbReference type="InterPro" id="IPR014016">
    <property type="entry name" value="UvrD-like_ATP-bd"/>
</dbReference>
<evidence type="ECO:0000256" key="7">
    <source>
        <dbReference type="ARBA" id="ARBA00023235"/>
    </source>
</evidence>
<comment type="caution">
    <text evidence="14">The sequence shown here is derived from an EMBL/GenBank/DDBJ whole genome shotgun (WGS) entry which is preliminary data.</text>
</comment>
<dbReference type="InterPro" id="IPR013986">
    <property type="entry name" value="DExx_box_DNA_helicase_dom_sf"/>
</dbReference>
<gene>
    <name evidence="14" type="ORF">DYH56_06440</name>
</gene>
<sequence length="721" mass="82703">MSILNGLNSEQRKAAEKIDGPLLILAGAGSGKTRTVTYRIAHMVLEKGISPYKILAVTFTNKAAKEMRERVENLIGLEAKKVMVSTFHSFGVRLLRVYAAKLGYDANFNIYDADDQKKLVGRLMKELVVTNKQLTPASVVSKISKYKEDGDEPSDVAKEVYNADTRVVAAVYEKYAQELIKNNAMDFADLLLNTNKLLDDPEVLEKIQGRYEYVMVDEYQDTNNIQYQIITKIAKKHKNICVVGDEDQSIYGFRGANIRNILDFEKEYKDAMVVKLEQNYRSTQNILGAANSIIKLNTTSRGKNLWTEKEKGHLIEIFSASDGRAEADYILQEIIKGKNNGRSYKDYTVLYRTNAQSRVFEEAFLRHRISYKIFGGMQFYQRVEVKDILSYMRVINNPKDTVSLFRIINVPKRKIGAKTIEKIRDFADENEIIFFEAMGRIEETGLGSAVKVTVLRLYEMLKNIMEESQFLTASEIYDMILEGTNYMNYLTSYDEKFEARMDNVRELRTSIQEMEDSEQYEGFISVGEFLEQTALVAATDDLEEDTDYVKLMTIHNSKGLEFPIVFLVGMEDELFPSAKADFSDDDLEEERRLCYVAITRAEEKLHISHASERMVYGRISYMRDPSRFLKEIDDRYVDYINKAKVTPKKKESKLGGLNLITKADFKVDEKSPFKIGEKVTHKKFGTGIIKDVEAGKRLVIRFRDGDKKLPLVLAEKFLVKE</sequence>
<dbReference type="Pfam" id="PF00580">
    <property type="entry name" value="UvrD-helicase"/>
    <property type="match status" value="1"/>
</dbReference>
<proteinExistence type="inferred from homology"/>
<keyword evidence="2 11" id="KW-0547">Nucleotide-binding</keyword>
<dbReference type="InterPro" id="IPR014017">
    <property type="entry name" value="DNA_helicase_UvrD-like_C"/>
</dbReference>